<evidence type="ECO:0000313" key="1">
    <source>
        <dbReference type="EMBL" id="KAJ8622059.1"/>
    </source>
</evidence>
<gene>
    <name evidence="1" type="ORF">MRB53_030588</name>
</gene>
<protein>
    <submittedName>
        <fullName evidence="1">Uncharacterized protein</fullName>
    </submittedName>
</protein>
<name>A0ACC2KLN3_PERAE</name>
<keyword evidence="2" id="KW-1185">Reference proteome</keyword>
<proteinExistence type="predicted"/>
<sequence length="225" mass="26037">MGFWFGGDDDGKKTVMELYGLVKKTDMHQVVHSEVLVRFGEVDSWIEDDEKTESREMGIWEREGIVWFDGDDDGKKMTLVLRGSVFVRFGVVDSWIEDDEKTENQEMGIWESEGAIWFGGDDDGKKMVMLLHGLVKKTDMQELFGLVELRDDEKVFVRFGEVDSWMEDDDGKAGLIQMCSWEKYMMAIEAQVRWENDGLKMMSWVRRGRKDDGEKGAVMMKVAEL</sequence>
<comment type="caution">
    <text evidence="1">The sequence shown here is derived from an EMBL/GenBank/DDBJ whole genome shotgun (WGS) entry which is preliminary data.</text>
</comment>
<dbReference type="Proteomes" id="UP001234297">
    <property type="component" value="Chromosome 10"/>
</dbReference>
<organism evidence="1 2">
    <name type="scientific">Persea americana</name>
    <name type="common">Avocado</name>
    <dbReference type="NCBI Taxonomy" id="3435"/>
    <lineage>
        <taxon>Eukaryota</taxon>
        <taxon>Viridiplantae</taxon>
        <taxon>Streptophyta</taxon>
        <taxon>Embryophyta</taxon>
        <taxon>Tracheophyta</taxon>
        <taxon>Spermatophyta</taxon>
        <taxon>Magnoliopsida</taxon>
        <taxon>Magnoliidae</taxon>
        <taxon>Laurales</taxon>
        <taxon>Lauraceae</taxon>
        <taxon>Persea</taxon>
    </lineage>
</organism>
<evidence type="ECO:0000313" key="2">
    <source>
        <dbReference type="Proteomes" id="UP001234297"/>
    </source>
</evidence>
<dbReference type="EMBL" id="CM056818">
    <property type="protein sequence ID" value="KAJ8622059.1"/>
    <property type="molecule type" value="Genomic_DNA"/>
</dbReference>
<reference evidence="1 2" key="1">
    <citation type="journal article" date="2022" name="Hortic Res">
        <title>A haplotype resolved chromosomal level avocado genome allows analysis of novel avocado genes.</title>
        <authorList>
            <person name="Nath O."/>
            <person name="Fletcher S.J."/>
            <person name="Hayward A."/>
            <person name="Shaw L.M."/>
            <person name="Masouleh A.K."/>
            <person name="Furtado A."/>
            <person name="Henry R.J."/>
            <person name="Mitter N."/>
        </authorList>
    </citation>
    <scope>NUCLEOTIDE SEQUENCE [LARGE SCALE GENOMIC DNA]</scope>
    <source>
        <strain evidence="2">cv. Hass</strain>
    </source>
</reference>
<accession>A0ACC2KLN3</accession>